<dbReference type="InterPro" id="IPR036661">
    <property type="entry name" value="Luciferase-like_sf"/>
</dbReference>
<name>A0ABW1CBR3_9ACTN</name>
<comment type="caution">
    <text evidence="1">The sequence shown here is derived from an EMBL/GenBank/DDBJ whole genome shotgun (WGS) entry which is preliminary data.</text>
</comment>
<accession>A0ABW1CBR3</accession>
<proteinExistence type="predicted"/>
<protein>
    <recommendedName>
        <fullName evidence="3">LLM class flavin-dependent oxidoreductase</fullName>
    </recommendedName>
</protein>
<organism evidence="1 2">
    <name type="scientific">Nonomuraea harbinensis</name>
    <dbReference type="NCBI Taxonomy" id="1286938"/>
    <lineage>
        <taxon>Bacteria</taxon>
        <taxon>Bacillati</taxon>
        <taxon>Actinomycetota</taxon>
        <taxon>Actinomycetes</taxon>
        <taxon>Streptosporangiales</taxon>
        <taxon>Streptosporangiaceae</taxon>
        <taxon>Nonomuraea</taxon>
    </lineage>
</organism>
<evidence type="ECO:0008006" key="3">
    <source>
        <dbReference type="Google" id="ProtNLM"/>
    </source>
</evidence>
<gene>
    <name evidence="1" type="ORF">ACFPUY_44425</name>
</gene>
<reference evidence="2" key="1">
    <citation type="journal article" date="2019" name="Int. J. Syst. Evol. Microbiol.">
        <title>The Global Catalogue of Microorganisms (GCM) 10K type strain sequencing project: providing services to taxonomists for standard genome sequencing and annotation.</title>
        <authorList>
            <consortium name="The Broad Institute Genomics Platform"/>
            <consortium name="The Broad Institute Genome Sequencing Center for Infectious Disease"/>
            <person name="Wu L."/>
            <person name="Ma J."/>
        </authorList>
    </citation>
    <scope>NUCLEOTIDE SEQUENCE [LARGE SCALE GENOMIC DNA]</scope>
    <source>
        <strain evidence="2">CGMCC 4.7106</strain>
    </source>
</reference>
<dbReference type="EMBL" id="JBHSNW010000055">
    <property type="protein sequence ID" value="MFC5822171.1"/>
    <property type="molecule type" value="Genomic_DNA"/>
</dbReference>
<evidence type="ECO:0000313" key="2">
    <source>
        <dbReference type="Proteomes" id="UP001596096"/>
    </source>
</evidence>
<feature type="non-terminal residue" evidence="1">
    <location>
        <position position="61"/>
    </location>
</feature>
<dbReference type="RefSeq" id="WP_378525029.1">
    <property type="nucleotide sequence ID" value="NZ_JBHSNW010000055.1"/>
</dbReference>
<dbReference type="Proteomes" id="UP001596096">
    <property type="component" value="Unassembled WGS sequence"/>
</dbReference>
<dbReference type="Gene3D" id="3.20.20.30">
    <property type="entry name" value="Luciferase-like domain"/>
    <property type="match status" value="1"/>
</dbReference>
<keyword evidence="2" id="KW-1185">Reference proteome</keyword>
<sequence length="61" mass="7218">MKVGVSAWFANLPEFEERTREGRFGRSYPVPDVDQFRREIAMADLVEPLGFDSFWTIEHHF</sequence>
<evidence type="ECO:0000313" key="1">
    <source>
        <dbReference type="EMBL" id="MFC5822171.1"/>
    </source>
</evidence>
<dbReference type="SUPFAM" id="SSF51679">
    <property type="entry name" value="Bacterial luciferase-like"/>
    <property type="match status" value="1"/>
</dbReference>